<feature type="signal peptide" evidence="17">
    <location>
        <begin position="1"/>
        <end position="24"/>
    </location>
</feature>
<dbReference type="InterPro" id="IPR015486">
    <property type="entry name" value="IL-2_rcpt_alpha"/>
</dbReference>
<dbReference type="GO" id="GO:0019976">
    <property type="term" value="F:interleukin-2 binding"/>
    <property type="evidence" value="ECO:0007669"/>
    <property type="project" value="InterPro"/>
</dbReference>
<keyword evidence="5 17" id="KW-0732">Signal</keyword>
<dbReference type="PANTHER" id="PTHR10573">
    <property type="entry name" value="INTERLEUKIN-2 RECEPTOR ALPHA CHAIN"/>
    <property type="match status" value="1"/>
</dbReference>
<accession>A0A6P8SA37</accession>
<dbReference type="OrthoDB" id="9944172at2759"/>
<keyword evidence="14" id="KW-0768">Sushi</keyword>
<dbReference type="PANTHER" id="PTHR10573:SF0">
    <property type="entry name" value="INTERLEUKIN-2 RECEPTOR SUBUNIT ALPHA"/>
    <property type="match status" value="1"/>
</dbReference>
<dbReference type="Proteomes" id="UP000515159">
    <property type="component" value="Chromosome 9"/>
</dbReference>
<keyword evidence="4 16" id="KW-0812">Transmembrane</keyword>
<reference evidence="20" key="1">
    <citation type="submission" date="2025-08" db="UniProtKB">
        <authorList>
            <consortium name="RefSeq"/>
        </authorList>
    </citation>
    <scope>IDENTIFICATION</scope>
</reference>
<protein>
    <recommendedName>
        <fullName evidence="3">Interleukin-2 receptor subunit alpha</fullName>
    </recommendedName>
</protein>
<evidence type="ECO:0000256" key="12">
    <source>
        <dbReference type="ARBA" id="ARBA00023180"/>
    </source>
</evidence>
<dbReference type="GO" id="GO:0006954">
    <property type="term" value="P:inflammatory response"/>
    <property type="evidence" value="ECO:0007669"/>
    <property type="project" value="TreeGrafter"/>
</dbReference>
<dbReference type="Pfam" id="PF00084">
    <property type="entry name" value="Sushi"/>
    <property type="match status" value="1"/>
</dbReference>
<evidence type="ECO:0000256" key="6">
    <source>
        <dbReference type="ARBA" id="ARBA00022737"/>
    </source>
</evidence>
<organism evidence="19 20">
    <name type="scientific">Geotrypetes seraphini</name>
    <name type="common">Gaboon caecilian</name>
    <name type="synonym">Caecilia seraphini</name>
    <dbReference type="NCBI Taxonomy" id="260995"/>
    <lineage>
        <taxon>Eukaryota</taxon>
        <taxon>Metazoa</taxon>
        <taxon>Chordata</taxon>
        <taxon>Craniata</taxon>
        <taxon>Vertebrata</taxon>
        <taxon>Euteleostomi</taxon>
        <taxon>Amphibia</taxon>
        <taxon>Gymnophiona</taxon>
        <taxon>Geotrypetes</taxon>
    </lineage>
</organism>
<comment type="function">
    <text evidence="1">Receptor for interleukin-2. The receptor is involved in the regulation of immune tolerance by controlling regulatory T cells (TREGs) activity. TREGs suppress the activation and expansion of autoreactive T-cells.</text>
</comment>
<evidence type="ECO:0000256" key="2">
    <source>
        <dbReference type="ARBA" id="ARBA00004479"/>
    </source>
</evidence>
<evidence type="ECO:0000256" key="14">
    <source>
        <dbReference type="PROSITE-ProRule" id="PRU00302"/>
    </source>
</evidence>
<comment type="caution">
    <text evidence="14">Lacks conserved residue(s) required for the propagation of feature annotation.</text>
</comment>
<keyword evidence="7" id="KW-0391">Immunity</keyword>
<evidence type="ECO:0000256" key="15">
    <source>
        <dbReference type="SAM" id="MobiDB-lite"/>
    </source>
</evidence>
<name>A0A6P8SA37_GEOSA</name>
<keyword evidence="8 16" id="KW-1133">Transmembrane helix</keyword>
<dbReference type="PROSITE" id="PS50923">
    <property type="entry name" value="SUSHI"/>
    <property type="match status" value="1"/>
</dbReference>
<proteinExistence type="predicted"/>
<keyword evidence="6" id="KW-0677">Repeat</keyword>
<dbReference type="KEGG" id="gsh:117367041"/>
<keyword evidence="19" id="KW-1185">Reference proteome</keyword>
<dbReference type="GeneID" id="117367041"/>
<evidence type="ECO:0000256" key="11">
    <source>
        <dbReference type="ARBA" id="ARBA00023170"/>
    </source>
</evidence>
<evidence type="ECO:0000313" key="20">
    <source>
        <dbReference type="RefSeq" id="XP_033815134.1"/>
    </source>
</evidence>
<dbReference type="GO" id="GO:0004911">
    <property type="term" value="F:interleukin-2 receptor activity"/>
    <property type="evidence" value="ECO:0007669"/>
    <property type="project" value="InterPro"/>
</dbReference>
<feature type="domain" description="Sushi" evidence="18">
    <location>
        <begin position="27"/>
        <end position="91"/>
    </location>
</feature>
<sequence>MIKFMELLSPLIWGFSSFIVGARGEKAFCTPEHTAKFAKITIEKFVVGSTVQFECLPGYKRSPGSTGYLTCKNISGQIQWTHRKRAFQCIDNKTISEVKQNAEAKDSNNFTDYCGNSITHARANVTTGKYALGQELLFVCKYGCESSHRCSGTIGCIHEKGTTVWGKPSRECLEPGPEEPNPSPETPSSDHVVTLIAAGPEEPIPSPETPSSDLVVTFVVAASSIAVLIIGILLTRILCRKQRRKKKPSRENRSTETEKVVSLA</sequence>
<dbReference type="RefSeq" id="XP_033815134.1">
    <property type="nucleotide sequence ID" value="XM_033959243.1"/>
</dbReference>
<evidence type="ECO:0000256" key="16">
    <source>
        <dbReference type="SAM" id="Phobius"/>
    </source>
</evidence>
<feature type="transmembrane region" description="Helical" evidence="16">
    <location>
        <begin position="214"/>
        <end position="239"/>
    </location>
</feature>
<evidence type="ECO:0000256" key="8">
    <source>
        <dbReference type="ARBA" id="ARBA00022989"/>
    </source>
</evidence>
<comment type="subcellular location">
    <subcellularLocation>
        <location evidence="2">Membrane</location>
        <topology evidence="2">Single-pass type I membrane protein</topology>
    </subcellularLocation>
</comment>
<feature type="compositionally biased region" description="Basic and acidic residues" evidence="15">
    <location>
        <begin position="249"/>
        <end position="264"/>
    </location>
</feature>
<gene>
    <name evidence="20" type="primary">LOC117367041</name>
</gene>
<evidence type="ECO:0000256" key="10">
    <source>
        <dbReference type="ARBA" id="ARBA00023157"/>
    </source>
</evidence>
<keyword evidence="11" id="KW-0675">Receptor</keyword>
<comment type="subunit">
    <text evidence="13">Non-covalent dimer of an alpha and a beta subunit. IL2R exists in 3 different forms: a high affinity dimer, an intermediate affinity monomer (beta subunit), and a low affinity monomer (alpha subunit). The high and intermediate affinity forms also associate with a gamma subunit.</text>
</comment>
<keyword evidence="9 16" id="KW-0472">Membrane</keyword>
<feature type="region of interest" description="Disordered" evidence="15">
    <location>
        <begin position="171"/>
        <end position="190"/>
    </location>
</feature>
<evidence type="ECO:0000256" key="1">
    <source>
        <dbReference type="ARBA" id="ARBA00002381"/>
    </source>
</evidence>
<evidence type="ECO:0000256" key="17">
    <source>
        <dbReference type="SAM" id="SignalP"/>
    </source>
</evidence>
<evidence type="ECO:0000259" key="18">
    <source>
        <dbReference type="PROSITE" id="PS50923"/>
    </source>
</evidence>
<dbReference type="InterPro" id="IPR035976">
    <property type="entry name" value="Sushi/SCR/CCP_sf"/>
</dbReference>
<evidence type="ECO:0000256" key="7">
    <source>
        <dbReference type="ARBA" id="ARBA00022859"/>
    </source>
</evidence>
<feature type="chain" id="PRO_5027873865" description="Interleukin-2 receptor subunit alpha" evidence="17">
    <location>
        <begin position="25"/>
        <end position="264"/>
    </location>
</feature>
<keyword evidence="12" id="KW-0325">Glycoprotein</keyword>
<feature type="region of interest" description="Disordered" evidence="15">
    <location>
        <begin position="244"/>
        <end position="264"/>
    </location>
</feature>
<evidence type="ECO:0000256" key="4">
    <source>
        <dbReference type="ARBA" id="ARBA00022692"/>
    </source>
</evidence>
<dbReference type="Gene3D" id="2.10.70.10">
    <property type="entry name" value="Complement Module, domain 1"/>
    <property type="match status" value="1"/>
</dbReference>
<evidence type="ECO:0000256" key="3">
    <source>
        <dbReference type="ARBA" id="ARBA00013445"/>
    </source>
</evidence>
<evidence type="ECO:0000256" key="5">
    <source>
        <dbReference type="ARBA" id="ARBA00022729"/>
    </source>
</evidence>
<evidence type="ECO:0000313" key="19">
    <source>
        <dbReference type="Proteomes" id="UP000515159"/>
    </source>
</evidence>
<dbReference type="InParanoid" id="A0A6P8SA37"/>
<dbReference type="SUPFAM" id="SSF57535">
    <property type="entry name" value="Complement control module/SCR domain"/>
    <property type="match status" value="1"/>
</dbReference>
<dbReference type="GO" id="GO:0016020">
    <property type="term" value="C:membrane"/>
    <property type="evidence" value="ECO:0007669"/>
    <property type="project" value="UniProtKB-SubCell"/>
</dbReference>
<dbReference type="GO" id="GO:0002376">
    <property type="term" value="P:immune system process"/>
    <property type="evidence" value="ECO:0007669"/>
    <property type="project" value="UniProtKB-KW"/>
</dbReference>
<dbReference type="AlphaFoldDB" id="A0A6P8SA37"/>
<dbReference type="InterPro" id="IPR000436">
    <property type="entry name" value="Sushi_SCR_CCP_dom"/>
</dbReference>
<evidence type="ECO:0000256" key="13">
    <source>
        <dbReference type="ARBA" id="ARBA00025938"/>
    </source>
</evidence>
<keyword evidence="10" id="KW-1015">Disulfide bond</keyword>
<evidence type="ECO:0000256" key="9">
    <source>
        <dbReference type="ARBA" id="ARBA00023136"/>
    </source>
</evidence>